<comment type="similarity">
    <text evidence="7">Belongs to the transglycosylase MltG family.</text>
</comment>
<dbReference type="GO" id="GO:0071555">
    <property type="term" value="P:cell wall organization"/>
    <property type="evidence" value="ECO:0007669"/>
    <property type="project" value="UniProtKB-KW"/>
</dbReference>
<evidence type="ECO:0000313" key="9">
    <source>
        <dbReference type="Proteomes" id="UP000018031"/>
    </source>
</evidence>
<dbReference type="EC" id="4.2.2.29" evidence="7"/>
<keyword evidence="6 7" id="KW-0961">Cell wall biogenesis/degradation</keyword>
<name>T1CNX5_9PORP</name>
<keyword evidence="5 7" id="KW-0456">Lyase</keyword>
<evidence type="ECO:0000256" key="7">
    <source>
        <dbReference type="HAMAP-Rule" id="MF_02065"/>
    </source>
</evidence>
<feature type="transmembrane region" description="Helical" evidence="7">
    <location>
        <begin position="86"/>
        <end position="107"/>
    </location>
</feature>
<evidence type="ECO:0000256" key="2">
    <source>
        <dbReference type="ARBA" id="ARBA00022692"/>
    </source>
</evidence>
<dbReference type="PANTHER" id="PTHR30518">
    <property type="entry name" value="ENDOLYTIC MUREIN TRANSGLYCOSYLASE"/>
    <property type="match status" value="1"/>
</dbReference>
<dbReference type="Gene3D" id="3.30.160.60">
    <property type="entry name" value="Classic Zinc Finger"/>
    <property type="match status" value="1"/>
</dbReference>
<keyword evidence="3 7" id="KW-1133">Transmembrane helix</keyword>
<sequence length="425" mass="48034">MEGATQGSVVCNKYTPYTLNLNAFWITAFCKINKTANKICYLGTHAKGLIEDCAMVSICNFEAMKTKRSNKSRRYRRKRTKSKSRLLLFLIPGILLLVFLGTFSYAYRQVAFLPAVQGADTTHLFLKPGLTLSRAIDLLEQKTPLRKPRLSHAYISWRGASTKVGQGRYILLPDMSMQEICNLLLSGGETPVSLTLRGLRTQGELVSFFSSYLAMSSQELSAALSDSSLCDSLGGFDTETIRCLFLPGDYSFPWNVSVEELLASMQLRYREYWTDKRRAQADSLGLSPIEVSIIASIVEEESAKRDEHGRIARLYLNRYRRGMRLQADPTVKFAAGRFDLRRITLPYLGVRSPYNTYQVEGLPPGPIRLARPSTMDSLLYSKPSNDLYMCAKEDFSGYHNFASTYAEHLSNARRYQAELNKRGIK</sequence>
<reference evidence="9" key="1">
    <citation type="journal article" date="2013" name="Genome">
        <title>Draft Genome Sequences of Porphyromonas crevioricanis JCM 15906T and Porphyromonas cansulci JCM 13913T Isolated from a Canine Oral Cavity.</title>
        <authorList>
            <person name="Sakamoto M."/>
            <person name="Tanaka N."/>
            <person name="Shiwa Y."/>
            <person name="Yoshikawa H."/>
            <person name="Ohkuma M."/>
        </authorList>
    </citation>
    <scope>NUCLEOTIDE SEQUENCE [LARGE SCALE GENOMIC DNA]</scope>
    <source>
        <strain evidence="9">JCM 15906</strain>
    </source>
</reference>
<dbReference type="Pfam" id="PF02618">
    <property type="entry name" value="YceG"/>
    <property type="match status" value="1"/>
</dbReference>
<proteinExistence type="inferred from homology"/>
<comment type="caution">
    <text evidence="8">The sequence shown here is derived from an EMBL/GenBank/DDBJ whole genome shotgun (WGS) entry which is preliminary data.</text>
</comment>
<protein>
    <recommendedName>
        <fullName evidence="7">Endolytic murein transglycosylase</fullName>
        <ecNumber evidence="7">4.2.2.29</ecNumber>
    </recommendedName>
    <alternativeName>
        <fullName evidence="7">Peptidoglycan lytic transglycosylase</fullName>
    </alternativeName>
    <alternativeName>
        <fullName evidence="7">Peptidoglycan polymerization terminase</fullName>
    </alternativeName>
</protein>
<comment type="catalytic activity">
    <reaction evidence="7">
        <text>a peptidoglycan chain = a peptidoglycan chain with N-acetyl-1,6-anhydromuramyl-[peptide] at the reducing end + a peptidoglycan chain with N-acetylglucosamine at the non-reducing end.</text>
        <dbReference type="EC" id="4.2.2.29"/>
    </reaction>
</comment>
<comment type="function">
    <text evidence="7">Functions as a peptidoglycan terminase that cleaves nascent peptidoglycan strands endolytically to terminate their elongation.</text>
</comment>
<evidence type="ECO:0000256" key="3">
    <source>
        <dbReference type="ARBA" id="ARBA00022989"/>
    </source>
</evidence>
<dbReference type="GO" id="GO:0009252">
    <property type="term" value="P:peptidoglycan biosynthetic process"/>
    <property type="evidence" value="ECO:0007669"/>
    <property type="project" value="UniProtKB-UniRule"/>
</dbReference>
<organism evidence="8 9">
    <name type="scientific">Porphyromonas crevioricanis JCM 15906</name>
    <dbReference type="NCBI Taxonomy" id="1305617"/>
    <lineage>
        <taxon>Bacteria</taxon>
        <taxon>Pseudomonadati</taxon>
        <taxon>Bacteroidota</taxon>
        <taxon>Bacteroidia</taxon>
        <taxon>Bacteroidales</taxon>
        <taxon>Porphyromonadaceae</taxon>
        <taxon>Porphyromonas</taxon>
    </lineage>
</organism>
<evidence type="ECO:0000313" key="8">
    <source>
        <dbReference type="EMBL" id="GAD04813.1"/>
    </source>
</evidence>
<dbReference type="EMBL" id="BAOU01000012">
    <property type="protein sequence ID" value="GAD04813.1"/>
    <property type="molecule type" value="Genomic_DNA"/>
</dbReference>
<reference evidence="8 9" key="2">
    <citation type="journal article" date="2013" name="Genome Announc.">
        <title>Draft Genome Sequences of Porphyromonas crevioricanis JCM 15906T and Porphyromonas cansulci JCM 13913T Isolated from a Canine Oral Cavity.</title>
        <authorList>
            <person name="Sakamoto M."/>
            <person name="Tanaka N."/>
            <person name="Shiwa Y."/>
            <person name="Yoshikawa H."/>
            <person name="Ohkuma M."/>
        </authorList>
    </citation>
    <scope>NUCLEOTIDE SEQUENCE [LARGE SCALE GENOMIC DNA]</scope>
    <source>
        <strain evidence="8 9">JCM 15906</strain>
    </source>
</reference>
<dbReference type="Proteomes" id="UP000018031">
    <property type="component" value="Unassembled WGS sequence"/>
</dbReference>
<feature type="site" description="Important for catalytic activity" evidence="7">
    <location>
        <position position="301"/>
    </location>
</feature>
<dbReference type="PANTHER" id="PTHR30518:SF2">
    <property type="entry name" value="ENDOLYTIC MUREIN TRANSGLYCOSYLASE"/>
    <property type="match status" value="1"/>
</dbReference>
<dbReference type="AlphaFoldDB" id="T1CNX5"/>
<dbReference type="GO" id="GO:0008932">
    <property type="term" value="F:lytic endotransglycosylase activity"/>
    <property type="evidence" value="ECO:0007669"/>
    <property type="project" value="UniProtKB-UniRule"/>
</dbReference>
<evidence type="ECO:0000256" key="1">
    <source>
        <dbReference type="ARBA" id="ARBA00022475"/>
    </source>
</evidence>
<dbReference type="InterPro" id="IPR003770">
    <property type="entry name" value="MLTG-like"/>
</dbReference>
<dbReference type="NCBIfam" id="TIGR00247">
    <property type="entry name" value="endolytic transglycosylase MltG"/>
    <property type="match status" value="1"/>
</dbReference>
<dbReference type="HAMAP" id="MF_02065">
    <property type="entry name" value="MltG"/>
    <property type="match status" value="1"/>
</dbReference>
<comment type="subcellular location">
    <subcellularLocation>
        <location evidence="7">Cell membrane</location>
        <topology evidence="7">Single-pass membrane protein</topology>
    </subcellularLocation>
</comment>
<dbReference type="Gene3D" id="3.30.1490.480">
    <property type="entry name" value="Endolytic murein transglycosylase"/>
    <property type="match status" value="1"/>
</dbReference>
<evidence type="ECO:0000256" key="4">
    <source>
        <dbReference type="ARBA" id="ARBA00023136"/>
    </source>
</evidence>
<keyword evidence="1 7" id="KW-1003">Cell membrane</keyword>
<keyword evidence="2 7" id="KW-0812">Transmembrane</keyword>
<evidence type="ECO:0000256" key="5">
    <source>
        <dbReference type="ARBA" id="ARBA00023239"/>
    </source>
</evidence>
<evidence type="ECO:0000256" key="6">
    <source>
        <dbReference type="ARBA" id="ARBA00023316"/>
    </source>
</evidence>
<dbReference type="GO" id="GO:0005886">
    <property type="term" value="C:plasma membrane"/>
    <property type="evidence" value="ECO:0007669"/>
    <property type="project" value="UniProtKB-SubCell"/>
</dbReference>
<keyword evidence="4 7" id="KW-0472">Membrane</keyword>
<accession>T1CNX5</accession>
<gene>
    <name evidence="7" type="primary">mltG</name>
    <name evidence="8" type="ORF">PORCRE_509</name>
</gene>